<gene>
    <name evidence="1" type="ORF">I8752_34885</name>
</gene>
<reference evidence="1 2" key="1">
    <citation type="journal article" date="2021" name="Int. J. Syst. Evol. Microbiol.">
        <title>Amazonocrinis nigriterrae gen. nov., sp. nov., Atlanticothrix silvestris gen. nov., sp. nov. and Dendronalium phyllosphericum gen. nov., sp. nov., nostocacean cyanobacteria from Brazilian environments.</title>
        <authorList>
            <person name="Alvarenga D.O."/>
            <person name="Andreote A.P.D."/>
            <person name="Branco L.H.Z."/>
            <person name="Delbaje E."/>
            <person name="Cruz R.B."/>
            <person name="Varani A.M."/>
            <person name="Fiore M.F."/>
        </authorList>
    </citation>
    <scope>NUCLEOTIDE SEQUENCE [LARGE SCALE GENOMIC DNA]</scope>
    <source>
        <strain evidence="1 2">CENA369</strain>
    </source>
</reference>
<sequence>MFQLPDGEYVMSQAQCGKAINVHKFLMSRFLKEKWLEGSLYKDYTSHKIEGLNSSNSCQEQVIGVTKIEREKTFSGRGGGNEIKIIPISLASEFWLDQAIKGNVKKK</sequence>
<proteinExistence type="predicted"/>
<dbReference type="Proteomes" id="UP000662314">
    <property type="component" value="Unassembled WGS sequence"/>
</dbReference>
<dbReference type="EMBL" id="JAECZA010000312">
    <property type="protein sequence ID" value="MBH8578041.1"/>
    <property type="molecule type" value="Genomic_DNA"/>
</dbReference>
<name>A0A8J7I8G5_9NOST</name>
<dbReference type="RefSeq" id="WP_214436713.1">
    <property type="nucleotide sequence ID" value="NZ_JAECZA010000312.1"/>
</dbReference>
<accession>A0A8J7I8G5</accession>
<evidence type="ECO:0000313" key="2">
    <source>
        <dbReference type="Proteomes" id="UP000662314"/>
    </source>
</evidence>
<keyword evidence="2" id="KW-1185">Reference proteome</keyword>
<dbReference type="AlphaFoldDB" id="A0A8J7I8G5"/>
<evidence type="ECO:0000313" key="1">
    <source>
        <dbReference type="EMBL" id="MBH8578041.1"/>
    </source>
</evidence>
<organism evidence="1 2">
    <name type="scientific">Dendronalium phyllosphericum CENA369</name>
    <dbReference type="NCBI Taxonomy" id="1725256"/>
    <lineage>
        <taxon>Bacteria</taxon>
        <taxon>Bacillati</taxon>
        <taxon>Cyanobacteriota</taxon>
        <taxon>Cyanophyceae</taxon>
        <taxon>Nostocales</taxon>
        <taxon>Nostocaceae</taxon>
        <taxon>Dendronalium</taxon>
        <taxon>Dendronalium phyllosphericum</taxon>
    </lineage>
</organism>
<comment type="caution">
    <text evidence="1">The sequence shown here is derived from an EMBL/GenBank/DDBJ whole genome shotgun (WGS) entry which is preliminary data.</text>
</comment>
<protein>
    <submittedName>
        <fullName evidence="1">Uncharacterized protein</fullName>
    </submittedName>
</protein>